<reference evidence="1" key="1">
    <citation type="submission" date="2018-05" db="EMBL/GenBank/DDBJ databases">
        <authorList>
            <person name="Lanie J.A."/>
            <person name="Ng W.-L."/>
            <person name="Kazmierczak K.M."/>
            <person name="Andrzejewski T.M."/>
            <person name="Davidsen T.M."/>
            <person name="Wayne K.J."/>
            <person name="Tettelin H."/>
            <person name="Glass J.I."/>
            <person name="Rusch D."/>
            <person name="Podicherti R."/>
            <person name="Tsui H.-C.T."/>
            <person name="Winkler M.E."/>
        </authorList>
    </citation>
    <scope>NUCLEOTIDE SEQUENCE</scope>
</reference>
<evidence type="ECO:0000313" key="1">
    <source>
        <dbReference type="EMBL" id="SVC64962.1"/>
    </source>
</evidence>
<name>A0A382NZ24_9ZZZZ</name>
<gene>
    <name evidence="1" type="ORF">METZ01_LOCUS317816</name>
</gene>
<organism evidence="1">
    <name type="scientific">marine metagenome</name>
    <dbReference type="NCBI Taxonomy" id="408172"/>
    <lineage>
        <taxon>unclassified sequences</taxon>
        <taxon>metagenomes</taxon>
        <taxon>ecological metagenomes</taxon>
    </lineage>
</organism>
<proteinExistence type="predicted"/>
<dbReference type="EMBL" id="UINC01102950">
    <property type="protein sequence ID" value="SVC64962.1"/>
    <property type="molecule type" value="Genomic_DNA"/>
</dbReference>
<protein>
    <submittedName>
        <fullName evidence="1">Uncharacterized protein</fullName>
    </submittedName>
</protein>
<dbReference type="AlphaFoldDB" id="A0A382NZ24"/>
<sequence length="29" mass="3055">MPPPADLVCAFGRDSVCLVGVVVKRVLRG</sequence>
<accession>A0A382NZ24</accession>